<dbReference type="AlphaFoldDB" id="A0A1I2I075"/>
<protein>
    <submittedName>
        <fullName evidence="1">Uncharacterized protein</fullName>
    </submittedName>
</protein>
<name>A0A1I2I075_9ACTN</name>
<keyword evidence="2" id="KW-1185">Reference proteome</keyword>
<evidence type="ECO:0000313" key="2">
    <source>
        <dbReference type="Proteomes" id="UP000199645"/>
    </source>
</evidence>
<dbReference type="OrthoDB" id="5193241at2"/>
<dbReference type="EMBL" id="FONV01000009">
    <property type="protein sequence ID" value="SFF35652.1"/>
    <property type="molecule type" value="Genomic_DNA"/>
</dbReference>
<accession>A0A1I2I075</accession>
<gene>
    <name evidence="1" type="ORF">SAMN05421541_109163</name>
</gene>
<organism evidence="1 2">
    <name type="scientific">Actinoplanes philippinensis</name>
    <dbReference type="NCBI Taxonomy" id="35752"/>
    <lineage>
        <taxon>Bacteria</taxon>
        <taxon>Bacillati</taxon>
        <taxon>Actinomycetota</taxon>
        <taxon>Actinomycetes</taxon>
        <taxon>Micromonosporales</taxon>
        <taxon>Micromonosporaceae</taxon>
        <taxon>Actinoplanes</taxon>
    </lineage>
</organism>
<dbReference type="Proteomes" id="UP000199645">
    <property type="component" value="Unassembled WGS sequence"/>
</dbReference>
<dbReference type="RefSeq" id="WP_093617812.1">
    <property type="nucleotide sequence ID" value="NZ_BOMT01000053.1"/>
</dbReference>
<sequence length="151" mass="16167">MSTTDEEADDMLVGELAAAMRESGHLTERVRAAGAVWTWRGIDEELELAGLTYDSLIDAGASVRSGTAGNRTVLFTGESAEVQVERDAEQLIGQLIPPGPGRLTAEGAQGPTAEAQIDEVGCFSVDVPVGEPFRLRVEAGPVRLRTDWIRM</sequence>
<proteinExistence type="predicted"/>
<evidence type="ECO:0000313" key="1">
    <source>
        <dbReference type="EMBL" id="SFF35652.1"/>
    </source>
</evidence>
<reference evidence="1 2" key="1">
    <citation type="submission" date="2016-10" db="EMBL/GenBank/DDBJ databases">
        <authorList>
            <person name="de Groot N.N."/>
        </authorList>
    </citation>
    <scope>NUCLEOTIDE SEQUENCE [LARGE SCALE GENOMIC DNA]</scope>
    <source>
        <strain evidence="1 2">DSM 43019</strain>
    </source>
</reference>
<dbReference type="STRING" id="35752.SAMN05421541_109163"/>